<dbReference type="InterPro" id="IPR029052">
    <property type="entry name" value="Metallo-depent_PP-like"/>
</dbReference>
<proteinExistence type="predicted"/>
<dbReference type="EMBL" id="LAZR01039864">
    <property type="protein sequence ID" value="KKL15938.1"/>
    <property type="molecule type" value="Genomic_DNA"/>
</dbReference>
<gene>
    <name evidence="2" type="ORF">LCGC14_2500570</name>
</gene>
<sequence>MFFIKNILNRTLIIKFISNRNYLLNYTLNVNDSAVKLVELIQISDLHYGSEFEPEYMENIISYIKQVRPDVVICTGDIVHKGRIKQFEGILPYIKRIKEI</sequence>
<accession>A0A0F9DVR7</accession>
<dbReference type="Gene3D" id="3.60.21.10">
    <property type="match status" value="1"/>
</dbReference>
<dbReference type="SUPFAM" id="SSF56300">
    <property type="entry name" value="Metallo-dependent phosphatases"/>
    <property type="match status" value="1"/>
</dbReference>
<reference evidence="2" key="1">
    <citation type="journal article" date="2015" name="Nature">
        <title>Complex archaea that bridge the gap between prokaryotes and eukaryotes.</title>
        <authorList>
            <person name="Spang A."/>
            <person name="Saw J.H."/>
            <person name="Jorgensen S.L."/>
            <person name="Zaremba-Niedzwiedzka K."/>
            <person name="Martijn J."/>
            <person name="Lind A.E."/>
            <person name="van Eijk R."/>
            <person name="Schleper C."/>
            <person name="Guy L."/>
            <person name="Ettema T.J."/>
        </authorList>
    </citation>
    <scope>NUCLEOTIDE SEQUENCE</scope>
</reference>
<feature type="non-terminal residue" evidence="2">
    <location>
        <position position="100"/>
    </location>
</feature>
<comment type="caution">
    <text evidence="2">The sequence shown here is derived from an EMBL/GenBank/DDBJ whole genome shotgun (WGS) entry which is preliminary data.</text>
</comment>
<dbReference type="AlphaFoldDB" id="A0A0F9DVR7"/>
<name>A0A0F9DVR7_9ZZZZ</name>
<organism evidence="2">
    <name type="scientific">marine sediment metagenome</name>
    <dbReference type="NCBI Taxonomy" id="412755"/>
    <lineage>
        <taxon>unclassified sequences</taxon>
        <taxon>metagenomes</taxon>
        <taxon>ecological metagenomes</taxon>
    </lineage>
</organism>
<protein>
    <recommendedName>
        <fullName evidence="1">Calcineurin-like phosphoesterase domain-containing protein</fullName>
    </recommendedName>
</protein>
<dbReference type="Pfam" id="PF00149">
    <property type="entry name" value="Metallophos"/>
    <property type="match status" value="1"/>
</dbReference>
<evidence type="ECO:0000313" key="2">
    <source>
        <dbReference type="EMBL" id="KKL15938.1"/>
    </source>
</evidence>
<feature type="domain" description="Calcineurin-like phosphoesterase" evidence="1">
    <location>
        <begin position="41"/>
        <end position="91"/>
    </location>
</feature>
<dbReference type="InterPro" id="IPR004843">
    <property type="entry name" value="Calcineurin-like_PHP"/>
</dbReference>
<evidence type="ECO:0000259" key="1">
    <source>
        <dbReference type="Pfam" id="PF00149"/>
    </source>
</evidence>
<dbReference type="GO" id="GO:0016787">
    <property type="term" value="F:hydrolase activity"/>
    <property type="evidence" value="ECO:0007669"/>
    <property type="project" value="InterPro"/>
</dbReference>